<dbReference type="AlphaFoldDB" id="A0A1W0WT69"/>
<gene>
    <name evidence="2" type="ORF">BV898_07597</name>
</gene>
<keyword evidence="3" id="KW-1185">Reference proteome</keyword>
<name>A0A1W0WT69_HYPEX</name>
<evidence type="ECO:0008006" key="4">
    <source>
        <dbReference type="Google" id="ProtNLM"/>
    </source>
</evidence>
<reference evidence="3" key="1">
    <citation type="submission" date="2017-01" db="EMBL/GenBank/DDBJ databases">
        <title>Comparative genomics of anhydrobiosis in the tardigrade Hypsibius dujardini.</title>
        <authorList>
            <person name="Yoshida Y."/>
            <person name="Koutsovoulos G."/>
            <person name="Laetsch D."/>
            <person name="Stevens L."/>
            <person name="Kumar S."/>
            <person name="Horikawa D."/>
            <person name="Ishino K."/>
            <person name="Komine S."/>
            <person name="Tomita M."/>
            <person name="Blaxter M."/>
            <person name="Arakawa K."/>
        </authorList>
    </citation>
    <scope>NUCLEOTIDE SEQUENCE [LARGE SCALE GENOMIC DNA]</scope>
    <source>
        <strain evidence="3">Z151</strain>
    </source>
</reference>
<sequence>MKIFVFVVVLVALATYCSGSSPRPRKVVEGRLIPTDAFIEKLVGLVKVDLTNRLKNDKVSVTQFKVVNYKLIGKSGCCFHFYMAKIQVNSSKNGYVLISLTSNDVPGTAEDLKYLANVTETDPYYQL</sequence>
<feature type="chain" id="PRO_5012686907" description="Cystatin domain-containing protein" evidence="1">
    <location>
        <begin position="20"/>
        <end position="127"/>
    </location>
</feature>
<evidence type="ECO:0000313" key="2">
    <source>
        <dbReference type="EMBL" id="OQV18394.1"/>
    </source>
</evidence>
<evidence type="ECO:0000256" key="1">
    <source>
        <dbReference type="SAM" id="SignalP"/>
    </source>
</evidence>
<dbReference type="Proteomes" id="UP000192578">
    <property type="component" value="Unassembled WGS sequence"/>
</dbReference>
<proteinExistence type="predicted"/>
<accession>A0A1W0WT69</accession>
<evidence type="ECO:0000313" key="3">
    <source>
        <dbReference type="Proteomes" id="UP000192578"/>
    </source>
</evidence>
<keyword evidence="1" id="KW-0732">Signal</keyword>
<protein>
    <recommendedName>
        <fullName evidence="4">Cystatin domain-containing protein</fullName>
    </recommendedName>
</protein>
<organism evidence="2 3">
    <name type="scientific">Hypsibius exemplaris</name>
    <name type="common">Freshwater tardigrade</name>
    <dbReference type="NCBI Taxonomy" id="2072580"/>
    <lineage>
        <taxon>Eukaryota</taxon>
        <taxon>Metazoa</taxon>
        <taxon>Ecdysozoa</taxon>
        <taxon>Tardigrada</taxon>
        <taxon>Eutardigrada</taxon>
        <taxon>Parachela</taxon>
        <taxon>Hypsibioidea</taxon>
        <taxon>Hypsibiidae</taxon>
        <taxon>Hypsibius</taxon>
    </lineage>
</organism>
<feature type="signal peptide" evidence="1">
    <location>
        <begin position="1"/>
        <end position="19"/>
    </location>
</feature>
<comment type="caution">
    <text evidence="2">The sequence shown here is derived from an EMBL/GenBank/DDBJ whole genome shotgun (WGS) entry which is preliminary data.</text>
</comment>
<dbReference type="EMBL" id="MTYJ01000050">
    <property type="protein sequence ID" value="OQV18394.1"/>
    <property type="molecule type" value="Genomic_DNA"/>
</dbReference>